<organism evidence="3 4">
    <name type="scientific">Paralvinella palmiformis</name>
    <dbReference type="NCBI Taxonomy" id="53620"/>
    <lineage>
        <taxon>Eukaryota</taxon>
        <taxon>Metazoa</taxon>
        <taxon>Spiralia</taxon>
        <taxon>Lophotrochozoa</taxon>
        <taxon>Annelida</taxon>
        <taxon>Polychaeta</taxon>
        <taxon>Sedentaria</taxon>
        <taxon>Canalipalpata</taxon>
        <taxon>Terebellida</taxon>
        <taxon>Terebelliformia</taxon>
        <taxon>Alvinellidae</taxon>
        <taxon>Paralvinella</taxon>
    </lineage>
</organism>
<sequence>MIQEGRLARYNHLGLYCDRRQTHRTVLVQKSLAYREQVLFLCSEVEAAFRLPLESSGSRKTPGSGKTPREALPSCPAIKSWSTQVYAGNLYPDSSGLLDIKDNYSSVVFRPGIRNLSNDQRFSKVHRLGADELLLRRYAGNRGHVSYVNLSNAMAEPAPSELEERLPSDGGEYGKVKNSPTGSDTWCYYNDTYSLGLLFGTLYPAYASYKAVKTKNVKEYVKWMMYWIVFAFFTCAETIFDIFVSWIPFYYEMKIIFVLWLLSPATKGSSILYRKFVHPQLTKREKEIDSYIAKASDQGYSALVSLGTKGFSYATNIVLSTAIKGQSKIADHLRKSYSLNDLSQDDSQKFHREDSEVTETEDEIDNRLIEESYHSEMKEKDIEEDGDSTKIRRRRSYRSKELADLQPVAEEDDDGSRKTKSKKAYSHKELSEKKSGKVRYKSSLMQLSN</sequence>
<dbReference type="GO" id="GO:0005881">
    <property type="term" value="C:cytoplasmic microtubule"/>
    <property type="evidence" value="ECO:0007669"/>
    <property type="project" value="TreeGrafter"/>
</dbReference>
<gene>
    <name evidence="3" type="ORF">LSH36_75g10001</name>
</gene>
<dbReference type="Proteomes" id="UP001208570">
    <property type="component" value="Unassembled WGS sequence"/>
</dbReference>
<dbReference type="GO" id="GO:0071786">
    <property type="term" value="P:endoplasmic reticulum tubular network organization"/>
    <property type="evidence" value="ECO:0007669"/>
    <property type="project" value="TreeGrafter"/>
</dbReference>
<feature type="compositionally biased region" description="Basic and acidic residues" evidence="1">
    <location>
        <begin position="346"/>
        <end position="355"/>
    </location>
</feature>
<dbReference type="PANTHER" id="PTHR12300">
    <property type="entry name" value="HVA22-LIKE PROTEINS"/>
    <property type="match status" value="1"/>
</dbReference>
<dbReference type="InterPro" id="IPR004345">
    <property type="entry name" value="TB2_DP1_HVA22"/>
</dbReference>
<keyword evidence="2" id="KW-1133">Transmembrane helix</keyword>
<keyword evidence="2" id="KW-0472">Membrane</keyword>
<dbReference type="GO" id="GO:0005789">
    <property type="term" value="C:endoplasmic reticulum membrane"/>
    <property type="evidence" value="ECO:0007669"/>
    <property type="project" value="TreeGrafter"/>
</dbReference>
<protein>
    <recommendedName>
        <fullName evidence="5">Receptor expression-enhancing protein</fullName>
    </recommendedName>
</protein>
<proteinExistence type="predicted"/>
<feature type="compositionally biased region" description="Basic and acidic residues" evidence="1">
    <location>
        <begin position="426"/>
        <end position="435"/>
    </location>
</feature>
<reference evidence="3" key="1">
    <citation type="journal article" date="2023" name="Mol. Biol. Evol.">
        <title>Third-Generation Sequencing Reveals the Adaptive Role of the Epigenome in Three Deep-Sea Polychaetes.</title>
        <authorList>
            <person name="Perez M."/>
            <person name="Aroh O."/>
            <person name="Sun Y."/>
            <person name="Lan Y."/>
            <person name="Juniper S.K."/>
            <person name="Young C.R."/>
            <person name="Angers B."/>
            <person name="Qian P.Y."/>
        </authorList>
    </citation>
    <scope>NUCLEOTIDE SEQUENCE</scope>
    <source>
        <strain evidence="3">P08H-3</strain>
    </source>
</reference>
<evidence type="ECO:0000256" key="1">
    <source>
        <dbReference type="SAM" id="MobiDB-lite"/>
    </source>
</evidence>
<dbReference type="EMBL" id="JAODUP010000075">
    <property type="protein sequence ID" value="KAK2163693.1"/>
    <property type="molecule type" value="Genomic_DNA"/>
</dbReference>
<evidence type="ECO:0000313" key="3">
    <source>
        <dbReference type="EMBL" id="KAK2163693.1"/>
    </source>
</evidence>
<feature type="transmembrane region" description="Helical" evidence="2">
    <location>
        <begin position="224"/>
        <end position="249"/>
    </location>
</feature>
<evidence type="ECO:0000313" key="4">
    <source>
        <dbReference type="Proteomes" id="UP001208570"/>
    </source>
</evidence>
<accession>A0AAD9K419</accession>
<keyword evidence="2" id="KW-0812">Transmembrane</keyword>
<evidence type="ECO:0000256" key="2">
    <source>
        <dbReference type="SAM" id="Phobius"/>
    </source>
</evidence>
<dbReference type="Pfam" id="PF03134">
    <property type="entry name" value="TB2_DP1_HVA22"/>
    <property type="match status" value="1"/>
</dbReference>
<feature type="region of interest" description="Disordered" evidence="1">
    <location>
        <begin position="344"/>
        <end position="449"/>
    </location>
</feature>
<evidence type="ECO:0008006" key="5">
    <source>
        <dbReference type="Google" id="ProtNLM"/>
    </source>
</evidence>
<dbReference type="AlphaFoldDB" id="A0AAD9K419"/>
<name>A0AAD9K419_9ANNE</name>
<dbReference type="GO" id="GO:0008017">
    <property type="term" value="F:microtubule binding"/>
    <property type="evidence" value="ECO:0007669"/>
    <property type="project" value="TreeGrafter"/>
</dbReference>
<dbReference type="GO" id="GO:0071782">
    <property type="term" value="C:endoplasmic reticulum tubular network"/>
    <property type="evidence" value="ECO:0007669"/>
    <property type="project" value="TreeGrafter"/>
</dbReference>
<comment type="caution">
    <text evidence="3">The sequence shown here is derived from an EMBL/GenBank/DDBJ whole genome shotgun (WGS) entry which is preliminary data.</text>
</comment>
<dbReference type="PANTHER" id="PTHR12300:SF117">
    <property type="entry name" value="LP05237P-RELATED"/>
    <property type="match status" value="1"/>
</dbReference>
<feature type="compositionally biased region" description="Basic and acidic residues" evidence="1">
    <location>
        <begin position="365"/>
        <end position="381"/>
    </location>
</feature>
<keyword evidence="4" id="KW-1185">Reference proteome</keyword>